<accession>A0A7W3VSS6</accession>
<comment type="caution">
    <text evidence="1">The sequence shown here is derived from an EMBL/GenBank/DDBJ whole genome shotgun (WGS) entry which is preliminary data.</text>
</comment>
<dbReference type="AlphaFoldDB" id="A0A7W3VSS6"/>
<organism evidence="1 2">
    <name type="scientific">Amycolatopsis dendrobii</name>
    <dbReference type="NCBI Taxonomy" id="2760662"/>
    <lineage>
        <taxon>Bacteria</taxon>
        <taxon>Bacillati</taxon>
        <taxon>Actinomycetota</taxon>
        <taxon>Actinomycetes</taxon>
        <taxon>Pseudonocardiales</taxon>
        <taxon>Pseudonocardiaceae</taxon>
        <taxon>Amycolatopsis</taxon>
    </lineage>
</organism>
<reference evidence="1 2" key="1">
    <citation type="submission" date="2020-08" db="EMBL/GenBank/DDBJ databases">
        <title>Amycolatopsis sp. nov. DR6-1 isolated from Dendrobium heterocarpum.</title>
        <authorList>
            <person name="Tedsree N."/>
            <person name="Kuncharoen N."/>
            <person name="Likhitwitayawuid K."/>
            <person name="Tanasupawat S."/>
        </authorList>
    </citation>
    <scope>NUCLEOTIDE SEQUENCE [LARGE SCALE GENOMIC DNA]</scope>
    <source>
        <strain evidence="1 2">DR6-1</strain>
    </source>
</reference>
<dbReference type="RefSeq" id="WP_182889759.1">
    <property type="nucleotide sequence ID" value="NZ_JACGZW010000002.1"/>
</dbReference>
<protein>
    <submittedName>
        <fullName evidence="1">Uncharacterized protein</fullName>
    </submittedName>
</protein>
<keyword evidence="2" id="KW-1185">Reference proteome</keyword>
<sequence>MVAEDDELALVPVPGSRTAADPATVAEFLSSTTEIPDDGLLDDHVVHTNSIRTWRPEDLATITKTSPGDPMWLQFLAEDNARR</sequence>
<evidence type="ECO:0000313" key="1">
    <source>
        <dbReference type="EMBL" id="MBB1152556.1"/>
    </source>
</evidence>
<proteinExistence type="predicted"/>
<dbReference type="Proteomes" id="UP000526734">
    <property type="component" value="Unassembled WGS sequence"/>
</dbReference>
<evidence type="ECO:0000313" key="2">
    <source>
        <dbReference type="Proteomes" id="UP000526734"/>
    </source>
</evidence>
<gene>
    <name evidence="1" type="ORF">H4281_05395</name>
</gene>
<dbReference type="EMBL" id="JACGZW010000002">
    <property type="protein sequence ID" value="MBB1152556.1"/>
    <property type="molecule type" value="Genomic_DNA"/>
</dbReference>
<name>A0A7W3VSS6_9PSEU</name>